<sequence length="1022" mass="115316">MARWDEILSLPVQNPPTLEFSAAELVWSKIEGWRDNIDRLALIPFARVDDFVRGESANKDCPTRFHVEARRRRPPETSYKQKVDGILEYILYWCSFGPDDHRKGGIVRPSRTTYVPKKKNAGRPNTKRGCTCHFIVKRLIAEPSVALVIYNQDKHVDKKGLPCHGPQDKKAEGTRAMFAPYISEDLRLRVLSLLYVGVSVETIMQRHNESVEKQGGPCNRDDLLTHRYVRRQERSIRRSTYELDTDDAVSISMWVESHQSHVFFYEDFSDSDPFTLGIQTEWQLQQMIRFGNRSLLASDSRFGTNKLKYPVHSLVVFNSDRKAIPVAWIITPRFATADAYKWMRALYNRVRTKDPTWKLAGFIVDDPSTDILAIRDVFQCSVLISFWRVRHAWHKNLVKRCSETEMRVQMLRRLGEAVDGICRGHGTNDLFEVFMEDFVDGSDFVDYFKAVWYPRIGMWTTALKTLPLASQETCTAMELYHNQLKVRLLNEKDPIVYQRADWLVDKLGTKVHSYFWLDEYSEKDDFARYWKDEWDSGLTAWRKSFKIPDLDVIVEGRCAKVTDQLDRDRVHVVWNPGSDFAICDCSWSEMGNICEHVSKVIRMHYNKGYRKSSISLFQFNKALTDMLYCPPHDSLIRDHAVSLAVAVQKQLDALVDFDSSHVIVDPSQNKALDNLEQPGGMNYANHDRELANECHLMEEDVSSHNKDDRGERNEGPGGVTSAFGESIREETTCAEMDIDPSSNCIPSSRLCPVDEVITSDVRENRDKTANDMGSSSKSPPRDEVLTDQAEVEHDSTVHMELQSIDIPPPLAEFTGQSVANQNDICNNDSELSVITNTSDADVVYNKASPPSSKVVEPQMIGMIATPGTTKNEATEPESENGSKTENHQSIDNTSSLNGVHDKVMLNPDCGHDPSAVDSMMESETLLNSSSTFNESDKHPPIEATVQETGSHEETSSNNNLVLTSCRLQKSAANGKGDANQSDIVDGSVAESIYSGGTVNVGSVASKGSDRCHEDTGVEASDV</sequence>
<dbReference type="EMBL" id="CM004391">
    <property type="protein sequence ID" value="OAY49388.1"/>
    <property type="molecule type" value="Genomic_DNA"/>
</dbReference>
<dbReference type="InterPro" id="IPR007527">
    <property type="entry name" value="Znf_SWIM"/>
</dbReference>
<dbReference type="PROSITE" id="PS50966">
    <property type="entry name" value="ZF_SWIM"/>
    <property type="match status" value="1"/>
</dbReference>
<keyword evidence="1" id="KW-0479">Metal-binding</keyword>
<keyword evidence="1" id="KW-0862">Zinc</keyword>
<dbReference type="AlphaFoldDB" id="A0A2C9VTG8"/>
<dbReference type="OrthoDB" id="1484002at2759"/>
<reference evidence="5" key="1">
    <citation type="journal article" date="2016" name="Nat. Biotechnol.">
        <title>Sequencing wild and cultivated cassava and related species reveals extensive interspecific hybridization and genetic diversity.</title>
        <authorList>
            <person name="Bredeson J.V."/>
            <person name="Lyons J.B."/>
            <person name="Prochnik S.E."/>
            <person name="Wu G.A."/>
            <person name="Ha C.M."/>
            <person name="Edsinger-Gonzales E."/>
            <person name="Grimwood J."/>
            <person name="Schmutz J."/>
            <person name="Rabbi I.Y."/>
            <person name="Egesi C."/>
            <person name="Nauluvula P."/>
            <person name="Lebot V."/>
            <person name="Ndunguru J."/>
            <person name="Mkamilo G."/>
            <person name="Bart R.S."/>
            <person name="Setter T.L."/>
            <person name="Gleadow R.M."/>
            <person name="Kulakow P."/>
            <person name="Ferguson M.E."/>
            <person name="Rounsley S."/>
            <person name="Rokhsar D.S."/>
        </authorList>
    </citation>
    <scope>NUCLEOTIDE SEQUENCE [LARGE SCALE GENOMIC DNA]</scope>
    <source>
        <strain evidence="5">cv. AM560-2</strain>
    </source>
</reference>
<organism evidence="4 5">
    <name type="scientific">Manihot esculenta</name>
    <name type="common">Cassava</name>
    <name type="synonym">Jatropha manihot</name>
    <dbReference type="NCBI Taxonomy" id="3983"/>
    <lineage>
        <taxon>Eukaryota</taxon>
        <taxon>Viridiplantae</taxon>
        <taxon>Streptophyta</taxon>
        <taxon>Embryophyta</taxon>
        <taxon>Tracheophyta</taxon>
        <taxon>Spermatophyta</taxon>
        <taxon>Magnoliopsida</taxon>
        <taxon>eudicotyledons</taxon>
        <taxon>Gunneridae</taxon>
        <taxon>Pentapetalae</taxon>
        <taxon>rosids</taxon>
        <taxon>fabids</taxon>
        <taxon>Malpighiales</taxon>
        <taxon>Euphorbiaceae</taxon>
        <taxon>Crotonoideae</taxon>
        <taxon>Manihoteae</taxon>
        <taxon>Manihot</taxon>
    </lineage>
</organism>
<evidence type="ECO:0000259" key="3">
    <source>
        <dbReference type="PROSITE" id="PS50966"/>
    </source>
</evidence>
<dbReference type="PANTHER" id="PTHR33977">
    <property type="entry name" value="ZINC ION BINDING PROTEIN"/>
    <property type="match status" value="1"/>
</dbReference>
<evidence type="ECO:0000313" key="5">
    <source>
        <dbReference type="Proteomes" id="UP000091857"/>
    </source>
</evidence>
<dbReference type="Proteomes" id="UP000091857">
    <property type="component" value="Chromosome 5"/>
</dbReference>
<feature type="domain" description="SWIM-type" evidence="3">
    <location>
        <begin position="568"/>
        <end position="605"/>
    </location>
</feature>
<gene>
    <name evidence="4" type="ORF">MANES_05G052400v8</name>
</gene>
<protein>
    <recommendedName>
        <fullName evidence="3">SWIM-type domain-containing protein</fullName>
    </recommendedName>
</protein>
<dbReference type="GO" id="GO:0008270">
    <property type="term" value="F:zinc ion binding"/>
    <property type="evidence" value="ECO:0007669"/>
    <property type="project" value="UniProtKB-KW"/>
</dbReference>
<dbReference type="PANTHER" id="PTHR33977:SF1">
    <property type="entry name" value="ZINC ION BINDING PROTEIN"/>
    <property type="match status" value="1"/>
</dbReference>
<evidence type="ECO:0000313" key="4">
    <source>
        <dbReference type="EMBL" id="OAY49388.1"/>
    </source>
</evidence>
<proteinExistence type="predicted"/>
<feature type="region of interest" description="Disordered" evidence="2">
    <location>
        <begin position="866"/>
        <end position="896"/>
    </location>
</feature>
<evidence type="ECO:0000256" key="2">
    <source>
        <dbReference type="SAM" id="MobiDB-lite"/>
    </source>
</evidence>
<keyword evidence="1" id="KW-0863">Zinc-finger</keyword>
<dbReference type="STRING" id="3983.A0A2C9VTG8"/>
<dbReference type="Gramene" id="Manes.05G052400.1.v8.1">
    <property type="protein sequence ID" value="Manes.05G052400.1.v8.1.CDS"/>
    <property type="gene ID" value="Manes.05G052400.v8.1"/>
</dbReference>
<feature type="region of interest" description="Disordered" evidence="2">
    <location>
        <begin position="761"/>
        <end position="784"/>
    </location>
</feature>
<comment type="caution">
    <text evidence="4">The sequence shown here is derived from an EMBL/GenBank/DDBJ whole genome shotgun (WGS) entry which is preliminary data.</text>
</comment>
<feature type="region of interest" description="Disordered" evidence="2">
    <location>
        <begin position="700"/>
        <end position="724"/>
    </location>
</feature>
<evidence type="ECO:0000256" key="1">
    <source>
        <dbReference type="PROSITE-ProRule" id="PRU00325"/>
    </source>
</evidence>
<keyword evidence="5" id="KW-1185">Reference proteome</keyword>
<name>A0A2C9VTG8_MANES</name>
<feature type="compositionally biased region" description="Basic and acidic residues" evidence="2">
    <location>
        <begin position="700"/>
        <end position="714"/>
    </location>
</feature>
<accession>A0A2C9VTG8</accession>